<dbReference type="AlphaFoldDB" id="A0A2S6CCQ1"/>
<evidence type="ECO:0000313" key="2">
    <source>
        <dbReference type="Proteomes" id="UP000237631"/>
    </source>
</evidence>
<proteinExistence type="predicted"/>
<protein>
    <submittedName>
        <fullName evidence="1">Uncharacterized protein</fullName>
    </submittedName>
</protein>
<accession>A0A2S6CCQ1</accession>
<gene>
    <name evidence="1" type="ORF">CBER1_09925</name>
</gene>
<evidence type="ECO:0000313" key="1">
    <source>
        <dbReference type="EMBL" id="PPJ57500.1"/>
    </source>
</evidence>
<keyword evidence="2" id="KW-1185">Reference proteome</keyword>
<name>A0A2S6CCQ1_9PEZI</name>
<comment type="caution">
    <text evidence="1">The sequence shown here is derived from an EMBL/GenBank/DDBJ whole genome shotgun (WGS) entry which is preliminary data.</text>
</comment>
<organism evidence="1 2">
    <name type="scientific">Cercospora berteroae</name>
    <dbReference type="NCBI Taxonomy" id="357750"/>
    <lineage>
        <taxon>Eukaryota</taxon>
        <taxon>Fungi</taxon>
        <taxon>Dikarya</taxon>
        <taxon>Ascomycota</taxon>
        <taxon>Pezizomycotina</taxon>
        <taxon>Dothideomycetes</taxon>
        <taxon>Dothideomycetidae</taxon>
        <taxon>Mycosphaerellales</taxon>
        <taxon>Mycosphaerellaceae</taxon>
        <taxon>Cercospora</taxon>
    </lineage>
</organism>
<dbReference type="EMBL" id="PNEN01000493">
    <property type="protein sequence ID" value="PPJ57500.1"/>
    <property type="molecule type" value="Genomic_DNA"/>
</dbReference>
<sequence>MVSSSSIPPALSQAGRLLQALFYAWRGSSQCWDEFRYQHRPRSPGLNIGMYVGPGDAQDSSEWIPVKVFDVQNPSPPGKVILAWCGCEDPLFYMYEVVKKVLDRLLSSNVITNVEEVRVEIKPNRKYVYEYEKGVYLGGPQPEHYLYLVKTPDGNQYAVDLSGAQYGILDRPVMPWREYKDIYVQQVVEICDHGHYSMERSRNSVPERVKQASDMDDVIQDWCEQKELELGDLLTMGTGAGFDTARKEVCQAVSEGVKNGIRKRLAGEEVGAQ</sequence>
<dbReference type="Proteomes" id="UP000237631">
    <property type="component" value="Unassembled WGS sequence"/>
</dbReference>
<dbReference type="OrthoDB" id="432970at2759"/>
<reference evidence="2" key="1">
    <citation type="journal article" date="2017" name="bioRxiv">
        <title>Conservation of a gene cluster reveals novel cercosporin biosynthetic mechanisms and extends production to the genus Colletotrichum.</title>
        <authorList>
            <person name="de Jonge R."/>
            <person name="Ebert M.K."/>
            <person name="Huitt-Roehl C.R."/>
            <person name="Pal P."/>
            <person name="Suttle J.C."/>
            <person name="Spanner R.E."/>
            <person name="Neubauer J.D."/>
            <person name="Jurick W.M.II."/>
            <person name="Stott K.A."/>
            <person name="Secor G.A."/>
            <person name="Thomma B.P.H.J."/>
            <person name="Van de Peer Y."/>
            <person name="Townsend C.A."/>
            <person name="Bolton M.D."/>
        </authorList>
    </citation>
    <scope>NUCLEOTIDE SEQUENCE [LARGE SCALE GENOMIC DNA]</scope>
    <source>
        <strain evidence="2">CBS538.71</strain>
    </source>
</reference>